<protein>
    <submittedName>
        <fullName evidence="1">DUF2313 domain-containing protein</fullName>
    </submittedName>
</protein>
<reference evidence="1 2" key="1">
    <citation type="submission" date="2023-03" db="EMBL/GenBank/DDBJ databases">
        <title>Bacillus Genome Sequencing.</title>
        <authorList>
            <person name="Dunlap C."/>
        </authorList>
    </citation>
    <scope>NUCLEOTIDE SEQUENCE [LARGE SCALE GENOMIC DNA]</scope>
    <source>
        <strain evidence="1 2">BD-533</strain>
    </source>
</reference>
<organism evidence="1 2">
    <name type="scientific">Paenibacillus alba</name>
    <dbReference type="NCBI Taxonomy" id="1197127"/>
    <lineage>
        <taxon>Bacteria</taxon>
        <taxon>Bacillati</taxon>
        <taxon>Bacillota</taxon>
        <taxon>Bacilli</taxon>
        <taxon>Bacillales</taxon>
        <taxon>Paenibacillaceae</taxon>
        <taxon>Paenibacillus</taxon>
    </lineage>
</organism>
<keyword evidence="2" id="KW-1185">Reference proteome</keyword>
<dbReference type="RefSeq" id="WP_326076410.1">
    <property type="nucleotide sequence ID" value="NZ_JARLKY010000117.1"/>
</dbReference>
<dbReference type="EMBL" id="JARLKY010000117">
    <property type="protein sequence ID" value="MEC0232265.1"/>
    <property type="molecule type" value="Genomic_DNA"/>
</dbReference>
<evidence type="ECO:0000313" key="1">
    <source>
        <dbReference type="EMBL" id="MEC0232265.1"/>
    </source>
</evidence>
<comment type="caution">
    <text evidence="1">The sequence shown here is derived from an EMBL/GenBank/DDBJ whole genome shotgun (WGS) entry which is preliminary data.</text>
</comment>
<proteinExistence type="predicted"/>
<dbReference type="InterPro" id="IPR018755">
    <property type="entry name" value="Phage_Mu_Gp48"/>
</dbReference>
<accession>A0ABU6GDH3</accession>
<evidence type="ECO:0000313" key="2">
    <source>
        <dbReference type="Proteomes" id="UP001338137"/>
    </source>
</evidence>
<sequence>MADYVIVSPTGQRMLKVLPDLYEKVYETRVLMETEGQELDEVGARITDVFDQAVVDRATWGLASWEGFLGIKTDASKPYDQRRSVINSKVRGTGTVTLALLKRVAEAYDNGQVEVTADPANYKVIIKFISSHGVPANLTDIETALLDIMPAHLAINFVFTYMTWTALDAHAFTWGSLSANDYTWKQFESLT</sequence>
<name>A0ABU6GDH3_9BACL</name>
<dbReference type="Proteomes" id="UP001338137">
    <property type="component" value="Unassembled WGS sequence"/>
</dbReference>
<gene>
    <name evidence="1" type="ORF">P4I72_34715</name>
</gene>
<dbReference type="Pfam" id="PF10076">
    <property type="entry name" value="Phage_Mu_Gp48"/>
    <property type="match status" value="1"/>
</dbReference>